<accession>A0A8H8UKH0</accession>
<dbReference type="AlphaFoldDB" id="A0A8H8UKH0"/>
<keyword evidence="2" id="KW-1185">Reference proteome</keyword>
<sequence length="345" mass="39094">MASSSPALAIRPKAASSPDGAQNLFIFKSADVDITVTYKGSILKGRVSSHALCLASPAWHKFVYPPWSPIADQKEETGPDLQGDSKATIAAIDFKDDNGEALLLLLRVAHLKFADVPSKLSYEQFLNVAILCDEYDCVNLVKPWLSKWFAYKHGAENYGAYQEGDYLFIAWVFGRQKTFNDLAKMMLLDVRVTEENQSECLTHWGAKFSHLIPQGLTENFLKIRSETVTKVLEFYSRILYVSEDQRCLKGLGQCDVIQYGLSARQLDRSRLFDSRGDALRYNGSIHDLGMYIQPYPSPTLHIHRACDRIGVEIQRTVMQIMRAIPHPVLPVHRQHFTKELLRLTE</sequence>
<protein>
    <recommendedName>
        <fullName evidence="3">BTB domain-containing protein</fullName>
    </recommendedName>
</protein>
<proteinExistence type="predicted"/>
<organism evidence="1 2">
    <name type="scientific">Lachnellula occidentalis</name>
    <dbReference type="NCBI Taxonomy" id="215460"/>
    <lineage>
        <taxon>Eukaryota</taxon>
        <taxon>Fungi</taxon>
        <taxon>Dikarya</taxon>
        <taxon>Ascomycota</taxon>
        <taxon>Pezizomycotina</taxon>
        <taxon>Leotiomycetes</taxon>
        <taxon>Helotiales</taxon>
        <taxon>Lachnaceae</taxon>
        <taxon>Lachnellula</taxon>
    </lineage>
</organism>
<evidence type="ECO:0000313" key="1">
    <source>
        <dbReference type="EMBL" id="TVY49041.1"/>
    </source>
</evidence>
<dbReference type="Proteomes" id="UP000443090">
    <property type="component" value="Unassembled WGS sequence"/>
</dbReference>
<gene>
    <name evidence="1" type="ORF">LOCC1_G001343</name>
</gene>
<evidence type="ECO:0008006" key="3">
    <source>
        <dbReference type="Google" id="ProtNLM"/>
    </source>
</evidence>
<name>A0A8H8UKH0_9HELO</name>
<evidence type="ECO:0000313" key="2">
    <source>
        <dbReference type="Proteomes" id="UP000443090"/>
    </source>
</evidence>
<comment type="caution">
    <text evidence="1">The sequence shown here is derived from an EMBL/GenBank/DDBJ whole genome shotgun (WGS) entry which is preliminary data.</text>
</comment>
<dbReference type="EMBL" id="QGMI01000024">
    <property type="protein sequence ID" value="TVY49041.1"/>
    <property type="molecule type" value="Genomic_DNA"/>
</dbReference>
<reference evidence="1 2" key="1">
    <citation type="submission" date="2018-05" db="EMBL/GenBank/DDBJ databases">
        <title>Genome sequencing and assembly of the regulated plant pathogen Lachnellula willkommii and related sister species for the development of diagnostic species identification markers.</title>
        <authorList>
            <person name="Giroux E."/>
            <person name="Bilodeau G."/>
        </authorList>
    </citation>
    <scope>NUCLEOTIDE SEQUENCE [LARGE SCALE GENOMIC DNA]</scope>
    <source>
        <strain evidence="1 2">CBS 160.35</strain>
    </source>
</reference>
<dbReference type="OrthoDB" id="5275938at2759"/>